<proteinExistence type="predicted"/>
<evidence type="ECO:0000313" key="1">
    <source>
        <dbReference type="EMBL" id="GAA3800631.1"/>
    </source>
</evidence>
<dbReference type="Proteomes" id="UP001501009">
    <property type="component" value="Unassembled WGS sequence"/>
</dbReference>
<dbReference type="NCBIfam" id="NF041823">
    <property type="entry name" value="daptide_RRE"/>
    <property type="match status" value="1"/>
</dbReference>
<keyword evidence="2" id="KW-1185">Reference proteome</keyword>
<name>A0ABP7HSZ2_9ACTN</name>
<dbReference type="InterPro" id="IPR049693">
    <property type="entry name" value="Daptide_RRE"/>
</dbReference>
<accession>A0ABP7HSZ2</accession>
<organism evidence="1 2">
    <name type="scientific">Streptomyces coacervatus</name>
    <dbReference type="NCBI Taxonomy" id="647381"/>
    <lineage>
        <taxon>Bacteria</taxon>
        <taxon>Bacillati</taxon>
        <taxon>Actinomycetota</taxon>
        <taxon>Actinomycetes</taxon>
        <taxon>Kitasatosporales</taxon>
        <taxon>Streptomycetaceae</taxon>
        <taxon>Streptomyces</taxon>
    </lineage>
</organism>
<dbReference type="RefSeq" id="WP_275778022.1">
    <property type="nucleotide sequence ID" value="NZ_BAABDE010000017.1"/>
</dbReference>
<reference evidence="2" key="1">
    <citation type="journal article" date="2019" name="Int. J. Syst. Evol. Microbiol.">
        <title>The Global Catalogue of Microorganisms (GCM) 10K type strain sequencing project: providing services to taxonomists for standard genome sequencing and annotation.</title>
        <authorList>
            <consortium name="The Broad Institute Genomics Platform"/>
            <consortium name="The Broad Institute Genome Sequencing Center for Infectious Disease"/>
            <person name="Wu L."/>
            <person name="Ma J."/>
        </authorList>
    </citation>
    <scope>NUCLEOTIDE SEQUENCE [LARGE SCALE GENOMIC DNA]</scope>
    <source>
        <strain evidence="2">JCM 17138</strain>
    </source>
</reference>
<gene>
    <name evidence="1" type="ORF">GCM10022403_038650</name>
</gene>
<dbReference type="EMBL" id="BAABDE010000017">
    <property type="protein sequence ID" value="GAA3800631.1"/>
    <property type="molecule type" value="Genomic_DNA"/>
</dbReference>
<comment type="caution">
    <text evidence="1">The sequence shown here is derived from an EMBL/GenBank/DDBJ whole genome shotgun (WGS) entry which is preliminary data.</text>
</comment>
<protein>
    <submittedName>
        <fullName evidence="1">Uncharacterized protein</fullName>
    </submittedName>
</protein>
<evidence type="ECO:0000313" key="2">
    <source>
        <dbReference type="Proteomes" id="UP001501009"/>
    </source>
</evidence>
<sequence length="357" mass="36294">MSEIKERLMVWATGRDSRPPAAPDGNTGTGAQIGCRTVVVESADHLAPVLASDIVGPDTTVFAPEGSGDGVVGCGGSAAESGAEFSLGTDFYLQVQSYGISGYMSVIGPTLVRVADTADLEAYVADADRARQEGVFPDFLASHVTQLADLPALGAAAEGSGPALRLYVAANGALSTSPGGLPLGRAGDGLAAVEAEWNRINDHAGAPCAVSLGAVVPGAVRAAALAQRPWLGRYLVALDALRNLSGRAVTGAAVSGFGGRCAAHLAEVTHPADATGAEVPLLLWTDDAAYVHVPADGRMLRLRREAAALVETLLVCGSVDAADGYADREELRDVERAFADTGVALCAPVLAPVSAGR</sequence>